<sequence>MKYLSWLIALVFIGIFVLFYNFKYLPTLAELVKQTDENIMWQTQIQELKATQKPFVYKIVYSFDELFGSPTSLSLSPKGESTLKAIIPELEAQAGDIWVCGHTADTPIPPSLIKKYPTNWELSTARAVVVLRYLEKLGIKSERLVALGYGQTRPVISDSLEANRRLLKANARIEIMVVRK</sequence>
<gene>
    <name evidence="4" type="ORF">ENW73_03235</name>
</gene>
<evidence type="ECO:0000256" key="2">
    <source>
        <dbReference type="SAM" id="Phobius"/>
    </source>
</evidence>
<reference evidence="4" key="1">
    <citation type="journal article" date="2020" name="mSystems">
        <title>Genome- and Community-Level Interaction Insights into Carbon Utilization and Element Cycling Functions of Hydrothermarchaeota in Hydrothermal Sediment.</title>
        <authorList>
            <person name="Zhou Z."/>
            <person name="Liu Y."/>
            <person name="Xu W."/>
            <person name="Pan J."/>
            <person name="Luo Z.H."/>
            <person name="Li M."/>
        </authorList>
    </citation>
    <scope>NUCLEOTIDE SEQUENCE [LARGE SCALE GENOMIC DNA]</scope>
    <source>
        <strain evidence="4">SpSt-876</strain>
    </source>
</reference>
<dbReference type="InterPro" id="IPR050330">
    <property type="entry name" value="Bact_OuterMem_StrucFunc"/>
</dbReference>
<dbReference type="SUPFAM" id="SSF103088">
    <property type="entry name" value="OmpA-like"/>
    <property type="match status" value="1"/>
</dbReference>
<evidence type="ECO:0000256" key="1">
    <source>
        <dbReference type="PROSITE-ProRule" id="PRU00473"/>
    </source>
</evidence>
<dbReference type="PROSITE" id="PS51123">
    <property type="entry name" value="OMPA_2"/>
    <property type="match status" value="1"/>
</dbReference>
<feature type="transmembrane region" description="Helical" evidence="2">
    <location>
        <begin position="6"/>
        <end position="25"/>
    </location>
</feature>
<name>A0A7C6A988_UNCW3</name>
<dbReference type="AlphaFoldDB" id="A0A7C6A988"/>
<organism evidence="4">
    <name type="scientific">candidate division WOR-3 bacterium</name>
    <dbReference type="NCBI Taxonomy" id="2052148"/>
    <lineage>
        <taxon>Bacteria</taxon>
        <taxon>Bacteria division WOR-3</taxon>
    </lineage>
</organism>
<dbReference type="PANTHER" id="PTHR30329">
    <property type="entry name" value="STATOR ELEMENT OF FLAGELLAR MOTOR COMPLEX"/>
    <property type="match status" value="1"/>
</dbReference>
<evidence type="ECO:0000259" key="3">
    <source>
        <dbReference type="PROSITE" id="PS51123"/>
    </source>
</evidence>
<dbReference type="Pfam" id="PF00691">
    <property type="entry name" value="OmpA"/>
    <property type="match status" value="1"/>
</dbReference>
<evidence type="ECO:0000313" key="4">
    <source>
        <dbReference type="EMBL" id="HHS51869.1"/>
    </source>
</evidence>
<dbReference type="EMBL" id="DTLI01000082">
    <property type="protein sequence ID" value="HHS51869.1"/>
    <property type="molecule type" value="Genomic_DNA"/>
</dbReference>
<protein>
    <submittedName>
        <fullName evidence="4">OmpA family protein</fullName>
    </submittedName>
</protein>
<comment type="caution">
    <text evidence="4">The sequence shown here is derived from an EMBL/GenBank/DDBJ whole genome shotgun (WGS) entry which is preliminary data.</text>
</comment>
<keyword evidence="2" id="KW-0812">Transmembrane</keyword>
<accession>A0A7C6A988</accession>
<dbReference type="InterPro" id="IPR006665">
    <property type="entry name" value="OmpA-like"/>
</dbReference>
<dbReference type="CDD" id="cd07185">
    <property type="entry name" value="OmpA_C-like"/>
    <property type="match status" value="1"/>
</dbReference>
<proteinExistence type="predicted"/>
<dbReference type="PANTHER" id="PTHR30329:SF21">
    <property type="entry name" value="LIPOPROTEIN YIAD-RELATED"/>
    <property type="match status" value="1"/>
</dbReference>
<dbReference type="InterPro" id="IPR036737">
    <property type="entry name" value="OmpA-like_sf"/>
</dbReference>
<keyword evidence="1 2" id="KW-0472">Membrane</keyword>
<feature type="domain" description="OmpA-like" evidence="3">
    <location>
        <begin position="55"/>
        <end position="180"/>
    </location>
</feature>
<dbReference type="Gene3D" id="3.30.1330.60">
    <property type="entry name" value="OmpA-like domain"/>
    <property type="match status" value="1"/>
</dbReference>
<keyword evidence="2" id="KW-1133">Transmembrane helix</keyword>
<dbReference type="GO" id="GO:0016020">
    <property type="term" value="C:membrane"/>
    <property type="evidence" value="ECO:0007669"/>
    <property type="project" value="UniProtKB-UniRule"/>
</dbReference>